<keyword evidence="12" id="KW-1185">Reference proteome</keyword>
<dbReference type="Proteomes" id="UP000001887">
    <property type="component" value="Chromosome"/>
</dbReference>
<dbReference type="SMART" id="SM00382">
    <property type="entry name" value="AAA"/>
    <property type="match status" value="1"/>
</dbReference>
<evidence type="ECO:0000256" key="2">
    <source>
        <dbReference type="ARBA" id="ARBA00022741"/>
    </source>
</evidence>
<dbReference type="STRING" id="530564.Psta_1595"/>
<dbReference type="InterPro" id="IPR002078">
    <property type="entry name" value="Sigma_54_int"/>
</dbReference>
<dbReference type="AlphaFoldDB" id="D2QY56"/>
<dbReference type="KEGG" id="psl:Psta_1595"/>
<dbReference type="GO" id="GO:0000160">
    <property type="term" value="P:phosphorelay signal transduction system"/>
    <property type="evidence" value="ECO:0007669"/>
    <property type="project" value="UniProtKB-KW"/>
</dbReference>
<dbReference type="SMART" id="SM00448">
    <property type="entry name" value="REC"/>
    <property type="match status" value="1"/>
</dbReference>
<dbReference type="Pfam" id="PF00158">
    <property type="entry name" value="Sigma54_activat"/>
    <property type="match status" value="1"/>
</dbReference>
<dbReference type="InterPro" id="IPR025944">
    <property type="entry name" value="Sigma_54_int_dom_CS"/>
</dbReference>
<dbReference type="PANTHER" id="PTHR32071">
    <property type="entry name" value="TRANSCRIPTIONAL REGULATORY PROTEIN"/>
    <property type="match status" value="1"/>
</dbReference>
<dbReference type="PROSITE" id="PS50045">
    <property type="entry name" value="SIGMA54_INTERACT_4"/>
    <property type="match status" value="1"/>
</dbReference>
<name>D2QY56_PIRSD</name>
<dbReference type="SUPFAM" id="SSF46689">
    <property type="entry name" value="Homeodomain-like"/>
    <property type="match status" value="1"/>
</dbReference>
<keyword evidence="5" id="KW-0805">Transcription regulation</keyword>
<evidence type="ECO:0000313" key="11">
    <source>
        <dbReference type="EMBL" id="ADB16270.1"/>
    </source>
</evidence>
<keyword evidence="3" id="KW-0067">ATP-binding</keyword>
<dbReference type="PRINTS" id="PR01590">
    <property type="entry name" value="HTHFIS"/>
</dbReference>
<proteinExistence type="predicted"/>
<dbReference type="FunFam" id="3.40.50.300:FF:000006">
    <property type="entry name" value="DNA-binding transcriptional regulator NtrC"/>
    <property type="match status" value="1"/>
</dbReference>
<evidence type="ECO:0000259" key="10">
    <source>
        <dbReference type="PROSITE" id="PS50110"/>
    </source>
</evidence>
<evidence type="ECO:0000256" key="6">
    <source>
        <dbReference type="ARBA" id="ARBA00023163"/>
    </source>
</evidence>
<dbReference type="PANTHER" id="PTHR32071:SF100">
    <property type="entry name" value="RESPONSE REGULATOR PROTEIN PILR"/>
    <property type="match status" value="1"/>
</dbReference>
<evidence type="ECO:0000256" key="1">
    <source>
        <dbReference type="ARBA" id="ARBA00022553"/>
    </source>
</evidence>
<dbReference type="GO" id="GO:0005524">
    <property type="term" value="F:ATP binding"/>
    <property type="evidence" value="ECO:0007669"/>
    <property type="project" value="UniProtKB-KW"/>
</dbReference>
<dbReference type="InterPro" id="IPR058031">
    <property type="entry name" value="AAA_lid_NorR"/>
</dbReference>
<organism evidence="11 12">
    <name type="scientific">Pirellula staleyi (strain ATCC 27377 / DSM 6068 / ICPB 4128)</name>
    <name type="common">Pirella staleyi</name>
    <dbReference type="NCBI Taxonomy" id="530564"/>
    <lineage>
        <taxon>Bacteria</taxon>
        <taxon>Pseudomonadati</taxon>
        <taxon>Planctomycetota</taxon>
        <taxon>Planctomycetia</taxon>
        <taxon>Pirellulales</taxon>
        <taxon>Pirellulaceae</taxon>
        <taxon>Pirellula</taxon>
    </lineage>
</organism>
<dbReference type="FunFam" id="3.40.50.2300:FF:000018">
    <property type="entry name" value="DNA-binding transcriptional regulator NtrC"/>
    <property type="match status" value="1"/>
</dbReference>
<reference evidence="11 12" key="1">
    <citation type="journal article" date="2009" name="Stand. Genomic Sci.">
        <title>Complete genome sequence of Pirellula staleyi type strain (ATCC 27377).</title>
        <authorList>
            <person name="Clum A."/>
            <person name="Tindall B.J."/>
            <person name="Sikorski J."/>
            <person name="Ivanova N."/>
            <person name="Mavrommatis K."/>
            <person name="Lucas S."/>
            <person name="Glavina del Rio T."/>
            <person name="Nolan M."/>
            <person name="Chen F."/>
            <person name="Tice H."/>
            <person name="Pitluck S."/>
            <person name="Cheng J.F."/>
            <person name="Chertkov O."/>
            <person name="Brettin T."/>
            <person name="Han C."/>
            <person name="Detter J.C."/>
            <person name="Kuske C."/>
            <person name="Bruce D."/>
            <person name="Goodwin L."/>
            <person name="Ovchinikova G."/>
            <person name="Pati A."/>
            <person name="Mikhailova N."/>
            <person name="Chen A."/>
            <person name="Palaniappan K."/>
            <person name="Land M."/>
            <person name="Hauser L."/>
            <person name="Chang Y.J."/>
            <person name="Jeffries C.D."/>
            <person name="Chain P."/>
            <person name="Rohde M."/>
            <person name="Goker M."/>
            <person name="Bristow J."/>
            <person name="Eisen J.A."/>
            <person name="Markowitz V."/>
            <person name="Hugenholtz P."/>
            <person name="Kyrpides N.C."/>
            <person name="Klenk H.P."/>
            <person name="Lapidus A."/>
        </authorList>
    </citation>
    <scope>NUCLEOTIDE SEQUENCE [LARGE SCALE GENOMIC DNA]</scope>
    <source>
        <strain evidence="12">ATCC 27377 / DSM 6068 / ICPB 4128</strain>
    </source>
</reference>
<feature type="modified residue" description="4-aspartylphosphate" evidence="7">
    <location>
        <position position="57"/>
    </location>
</feature>
<protein>
    <submittedName>
        <fullName evidence="11">Two component, sigma54 specific, transcriptional regulator, Fis family</fullName>
    </submittedName>
</protein>
<dbReference type="GO" id="GO:0006355">
    <property type="term" value="P:regulation of DNA-templated transcription"/>
    <property type="evidence" value="ECO:0007669"/>
    <property type="project" value="InterPro"/>
</dbReference>
<dbReference type="OrthoDB" id="9807827at2"/>
<dbReference type="CDD" id="cd00009">
    <property type="entry name" value="AAA"/>
    <property type="match status" value="1"/>
</dbReference>
<dbReference type="Pfam" id="PF02954">
    <property type="entry name" value="HTH_8"/>
    <property type="match status" value="1"/>
</dbReference>
<dbReference type="Gene3D" id="3.40.50.300">
    <property type="entry name" value="P-loop containing nucleotide triphosphate hydrolases"/>
    <property type="match status" value="1"/>
</dbReference>
<dbReference type="InterPro" id="IPR009057">
    <property type="entry name" value="Homeodomain-like_sf"/>
</dbReference>
<evidence type="ECO:0000259" key="9">
    <source>
        <dbReference type="PROSITE" id="PS50045"/>
    </source>
</evidence>
<evidence type="ECO:0000256" key="3">
    <source>
        <dbReference type="ARBA" id="ARBA00022840"/>
    </source>
</evidence>
<dbReference type="HOGENOM" id="CLU_000445_0_6_0"/>
<dbReference type="SUPFAM" id="SSF52540">
    <property type="entry name" value="P-loop containing nucleoside triphosphate hydrolases"/>
    <property type="match status" value="1"/>
</dbReference>
<dbReference type="InterPro" id="IPR002197">
    <property type="entry name" value="HTH_Fis"/>
</dbReference>
<evidence type="ECO:0000256" key="4">
    <source>
        <dbReference type="ARBA" id="ARBA00023012"/>
    </source>
</evidence>
<keyword evidence="1 7" id="KW-0597">Phosphoprotein</keyword>
<dbReference type="Gene3D" id="1.10.8.60">
    <property type="match status" value="1"/>
</dbReference>
<keyword evidence="6" id="KW-0804">Transcription</keyword>
<evidence type="ECO:0000256" key="8">
    <source>
        <dbReference type="SAM" id="MobiDB-lite"/>
    </source>
</evidence>
<keyword evidence="2" id="KW-0547">Nucleotide-binding</keyword>
<dbReference type="PROSITE" id="PS50110">
    <property type="entry name" value="RESPONSE_REGULATORY"/>
    <property type="match status" value="1"/>
</dbReference>
<sequence length="483" mass="53397">MADYTHIDLLVVDDDQEFRETVVKRLSRSGFRLQDAPTAEAALELAERRDFDVAVFDMQMPGMSGLDLLAAFKTKHPDCEVILLTGQGSIESAVEAMRMGAFDYLTKPFPLRDLEVRIEKAYDRHLLRKENQQLKTILARSAPGSTMIGKSVAMQELQRLIQRAGPSEKAILIQGESGTGKELVARALHAASSRADRPMVVINCAALPEPLLESELFGHEKGAFTGAVAAKPGLFEVADGSTLFIDEIGEMPGSLQAKLLRVLEDGSLRRIGSLQERRVNVRILAATNRSMQDEVTAGNFREDLYYRINVMSLELPPLRSRTADIPLLVEHFLGKDWRIEPTALSALEQYAWPGNVRQLINAIERAKIMADGRTIRANDLPTEVLHALPQIELPPSLDDIDDLSAIQRQKIVEVLKREKGNKSRAARMLGIDRRKLYRLLEKFTIETGETQLGRPPVEKHNGAASLAPSGGGEVPAVQASSNC</sequence>
<feature type="domain" description="Sigma-54 factor interaction" evidence="9">
    <location>
        <begin position="147"/>
        <end position="368"/>
    </location>
</feature>
<feature type="domain" description="Response regulatory" evidence="10">
    <location>
        <begin position="8"/>
        <end position="122"/>
    </location>
</feature>
<gene>
    <name evidence="11" type="ordered locus">Psta_1595</name>
</gene>
<dbReference type="PROSITE" id="PS00688">
    <property type="entry name" value="SIGMA54_INTERACT_3"/>
    <property type="match status" value="1"/>
</dbReference>
<evidence type="ECO:0000256" key="5">
    <source>
        <dbReference type="ARBA" id="ARBA00023015"/>
    </source>
</evidence>
<dbReference type="InterPro" id="IPR001789">
    <property type="entry name" value="Sig_transdc_resp-reg_receiver"/>
</dbReference>
<evidence type="ECO:0000256" key="7">
    <source>
        <dbReference type="PROSITE-ProRule" id="PRU00169"/>
    </source>
</evidence>
<dbReference type="InterPro" id="IPR003593">
    <property type="entry name" value="AAA+_ATPase"/>
</dbReference>
<dbReference type="Gene3D" id="1.10.10.60">
    <property type="entry name" value="Homeodomain-like"/>
    <property type="match status" value="1"/>
</dbReference>
<dbReference type="SUPFAM" id="SSF52172">
    <property type="entry name" value="CheY-like"/>
    <property type="match status" value="1"/>
</dbReference>
<dbReference type="InterPro" id="IPR027417">
    <property type="entry name" value="P-loop_NTPase"/>
</dbReference>
<accession>D2QY56</accession>
<dbReference type="EMBL" id="CP001848">
    <property type="protein sequence ID" value="ADB16270.1"/>
    <property type="molecule type" value="Genomic_DNA"/>
</dbReference>
<evidence type="ECO:0000313" key="12">
    <source>
        <dbReference type="Proteomes" id="UP000001887"/>
    </source>
</evidence>
<dbReference type="Pfam" id="PF00072">
    <property type="entry name" value="Response_reg"/>
    <property type="match status" value="1"/>
</dbReference>
<dbReference type="Pfam" id="PF25601">
    <property type="entry name" value="AAA_lid_14"/>
    <property type="match status" value="1"/>
</dbReference>
<keyword evidence="4" id="KW-0902">Two-component regulatory system</keyword>
<dbReference type="eggNOG" id="COG2204">
    <property type="taxonomic scope" value="Bacteria"/>
</dbReference>
<dbReference type="InterPro" id="IPR011006">
    <property type="entry name" value="CheY-like_superfamily"/>
</dbReference>
<feature type="region of interest" description="Disordered" evidence="8">
    <location>
        <begin position="450"/>
        <end position="483"/>
    </location>
</feature>
<dbReference type="InterPro" id="IPR025662">
    <property type="entry name" value="Sigma_54_int_dom_ATP-bd_1"/>
</dbReference>
<dbReference type="PROSITE" id="PS00675">
    <property type="entry name" value="SIGMA54_INTERACT_1"/>
    <property type="match status" value="1"/>
</dbReference>
<dbReference type="Gene3D" id="3.40.50.2300">
    <property type="match status" value="1"/>
</dbReference>
<dbReference type="GO" id="GO:0043565">
    <property type="term" value="F:sequence-specific DNA binding"/>
    <property type="evidence" value="ECO:0007669"/>
    <property type="project" value="InterPro"/>
</dbReference>